<organism evidence="5 6">
    <name type="scientific">Treponema phagedenis</name>
    <dbReference type="NCBI Taxonomy" id="162"/>
    <lineage>
        <taxon>Bacteria</taxon>
        <taxon>Pseudomonadati</taxon>
        <taxon>Spirochaetota</taxon>
        <taxon>Spirochaetia</taxon>
        <taxon>Spirochaetales</taxon>
        <taxon>Treponemataceae</taxon>
        <taxon>Treponema</taxon>
    </lineage>
</organism>
<dbReference type="Pfam" id="PF00455">
    <property type="entry name" value="DeoRC"/>
    <property type="match status" value="1"/>
</dbReference>
<dbReference type="InterPro" id="IPR036388">
    <property type="entry name" value="WH-like_DNA-bd_sf"/>
</dbReference>
<dbReference type="SUPFAM" id="SSF100950">
    <property type="entry name" value="NagB/RpiA/CoA transferase-like"/>
    <property type="match status" value="1"/>
</dbReference>
<evidence type="ECO:0000259" key="4">
    <source>
        <dbReference type="PROSITE" id="PS51000"/>
    </source>
</evidence>
<evidence type="ECO:0000313" key="5">
    <source>
        <dbReference type="EMBL" id="QEJ97533.1"/>
    </source>
</evidence>
<dbReference type="InterPro" id="IPR050313">
    <property type="entry name" value="Carb_Metab_HTH_regulators"/>
</dbReference>
<dbReference type="PROSITE" id="PS51000">
    <property type="entry name" value="HTH_DEOR_2"/>
    <property type="match status" value="1"/>
</dbReference>
<dbReference type="InterPro" id="IPR018356">
    <property type="entry name" value="Tscrpt_reg_HTH_DeoR_CS"/>
</dbReference>
<evidence type="ECO:0000256" key="3">
    <source>
        <dbReference type="ARBA" id="ARBA00023163"/>
    </source>
</evidence>
<sequence>MIGYFKSSDKRLLIFFGYTKETPMRTTRLEDIENFIYANRTVSLDRLCEEFSVSKNTIRRDIDEIVKSGKIEKIYGGVRLIKENIPLLPFTDRNVKNLAVKKQIAQVACDYVKDKDIIFIDSGTTTCHMIEWLQDKEITVITNNLEFLVQSVSYPKIRVFSLSGELNRNTLSFTGIHTLNILKEYNIAKAFMAATGISAKAGVTNTVPAESAIKQLVISRSQQVFLLVDSSKFNQVSMVTYAEFADIDRLITDKPPTGALLKTLKQNYVDITRKTKDETAEF</sequence>
<accession>A0AAE6ISN9</accession>
<keyword evidence="3" id="KW-0804">Transcription</keyword>
<dbReference type="Gene3D" id="1.10.10.10">
    <property type="entry name" value="Winged helix-like DNA-binding domain superfamily/Winged helix DNA-binding domain"/>
    <property type="match status" value="1"/>
</dbReference>
<dbReference type="Pfam" id="PF08220">
    <property type="entry name" value="HTH_DeoR"/>
    <property type="match status" value="1"/>
</dbReference>
<dbReference type="PANTHER" id="PTHR30363">
    <property type="entry name" value="HTH-TYPE TRANSCRIPTIONAL REGULATOR SRLR-RELATED"/>
    <property type="match status" value="1"/>
</dbReference>
<dbReference type="InterPro" id="IPR014036">
    <property type="entry name" value="DeoR-like_C"/>
</dbReference>
<evidence type="ECO:0000256" key="1">
    <source>
        <dbReference type="ARBA" id="ARBA00023015"/>
    </source>
</evidence>
<dbReference type="InterPro" id="IPR037171">
    <property type="entry name" value="NagB/RpiA_transferase-like"/>
</dbReference>
<dbReference type="AlphaFoldDB" id="A0AAE6ISN9"/>
<evidence type="ECO:0000256" key="2">
    <source>
        <dbReference type="ARBA" id="ARBA00023125"/>
    </source>
</evidence>
<dbReference type="SMART" id="SM01134">
    <property type="entry name" value="DeoRC"/>
    <property type="match status" value="1"/>
</dbReference>
<keyword evidence="2" id="KW-0238">DNA-binding</keyword>
<dbReference type="PANTHER" id="PTHR30363:SF60">
    <property type="entry name" value="HTH-TYPE TRANSCRIPTIONAL REGULATOR IOLR"/>
    <property type="match status" value="1"/>
</dbReference>
<dbReference type="InterPro" id="IPR036390">
    <property type="entry name" value="WH_DNA-bd_sf"/>
</dbReference>
<dbReference type="InterPro" id="IPR001034">
    <property type="entry name" value="DeoR_HTH"/>
</dbReference>
<dbReference type="Proteomes" id="UP000323594">
    <property type="component" value="Chromosome"/>
</dbReference>
<dbReference type="SMART" id="SM00420">
    <property type="entry name" value="HTH_DEOR"/>
    <property type="match status" value="1"/>
</dbReference>
<gene>
    <name evidence="5" type="ORF">FUT82_05630</name>
</gene>
<dbReference type="GO" id="GO:0003700">
    <property type="term" value="F:DNA-binding transcription factor activity"/>
    <property type="evidence" value="ECO:0007669"/>
    <property type="project" value="InterPro"/>
</dbReference>
<proteinExistence type="predicted"/>
<reference evidence="5 6" key="1">
    <citation type="submission" date="2019-08" db="EMBL/GenBank/DDBJ databases">
        <authorList>
            <person name="Kuhnert P."/>
        </authorList>
    </citation>
    <scope>NUCLEOTIDE SEQUENCE [LARGE SCALE GENOMIC DNA]</scope>
    <source>
        <strain evidence="5 6">B36.5</strain>
    </source>
</reference>
<name>A0AAE6ISN9_TREPH</name>
<dbReference type="EMBL" id="CP042817">
    <property type="protein sequence ID" value="QEJ97533.1"/>
    <property type="molecule type" value="Genomic_DNA"/>
</dbReference>
<feature type="domain" description="HTH deoR-type" evidence="4">
    <location>
        <begin position="25"/>
        <end position="80"/>
    </location>
</feature>
<dbReference type="GO" id="GO:0003677">
    <property type="term" value="F:DNA binding"/>
    <property type="evidence" value="ECO:0007669"/>
    <property type="project" value="UniProtKB-KW"/>
</dbReference>
<dbReference type="PROSITE" id="PS00894">
    <property type="entry name" value="HTH_DEOR_1"/>
    <property type="match status" value="1"/>
</dbReference>
<dbReference type="PRINTS" id="PR00037">
    <property type="entry name" value="HTHLACR"/>
</dbReference>
<keyword evidence="1" id="KW-0805">Transcription regulation</keyword>
<dbReference type="Gene3D" id="3.40.50.1360">
    <property type="match status" value="1"/>
</dbReference>
<dbReference type="SUPFAM" id="SSF46785">
    <property type="entry name" value="Winged helix' DNA-binding domain"/>
    <property type="match status" value="1"/>
</dbReference>
<evidence type="ECO:0000313" key="6">
    <source>
        <dbReference type="Proteomes" id="UP000323594"/>
    </source>
</evidence>
<protein>
    <submittedName>
        <fullName evidence="5">DeoR/GlpR transcriptional regulator</fullName>
    </submittedName>
</protein>